<protein>
    <recommendedName>
        <fullName evidence="1">Replication-associated protein G2P N-terminal domain-containing protein</fullName>
    </recommendedName>
</protein>
<accession>A0ABS4S9M8</accession>
<dbReference type="Proteomes" id="UP001519294">
    <property type="component" value="Unassembled WGS sequence"/>
</dbReference>
<dbReference type="InterPro" id="IPR022686">
    <property type="entry name" value="G2P_N"/>
</dbReference>
<evidence type="ECO:0000313" key="2">
    <source>
        <dbReference type="EMBL" id="MBP2257791.1"/>
    </source>
</evidence>
<organism evidence="2 3">
    <name type="scientific">Virgibacillus alimentarius</name>
    <dbReference type="NCBI Taxonomy" id="698769"/>
    <lineage>
        <taxon>Bacteria</taxon>
        <taxon>Bacillati</taxon>
        <taxon>Bacillota</taxon>
        <taxon>Bacilli</taxon>
        <taxon>Bacillales</taxon>
        <taxon>Bacillaceae</taxon>
        <taxon>Virgibacillus</taxon>
    </lineage>
</organism>
<dbReference type="Pfam" id="PF05144">
    <property type="entry name" value="Phage_CRI"/>
    <property type="match status" value="1"/>
</dbReference>
<keyword evidence="3" id="KW-1185">Reference proteome</keyword>
<comment type="caution">
    <text evidence="2">The sequence shown here is derived from an EMBL/GenBank/DDBJ whole genome shotgun (WGS) entry which is preliminary data.</text>
</comment>
<gene>
    <name evidence="2" type="ORF">J2Z81_001745</name>
</gene>
<feature type="domain" description="Replication-associated protein G2P N-terminal" evidence="1">
    <location>
        <begin position="87"/>
        <end position="195"/>
    </location>
</feature>
<dbReference type="EMBL" id="JAGIKX010000014">
    <property type="protein sequence ID" value="MBP2257791.1"/>
    <property type="molecule type" value="Genomic_DNA"/>
</dbReference>
<name>A0ABS4S9M8_9BACI</name>
<reference evidence="2 3" key="1">
    <citation type="submission" date="2021-03" db="EMBL/GenBank/DDBJ databases">
        <title>Genomic Encyclopedia of Type Strains, Phase IV (KMG-IV): sequencing the most valuable type-strain genomes for metagenomic binning, comparative biology and taxonomic classification.</title>
        <authorList>
            <person name="Goeker M."/>
        </authorList>
    </citation>
    <scope>NUCLEOTIDE SEQUENCE [LARGE SCALE GENOMIC DNA]</scope>
    <source>
        <strain evidence="2 3">DSM 25790</strain>
    </source>
</reference>
<proteinExistence type="predicted"/>
<evidence type="ECO:0000259" key="1">
    <source>
        <dbReference type="Pfam" id="PF05144"/>
    </source>
</evidence>
<sequence length="316" mass="37293">MFYMYGVKVDRYEHFGAAVIALNQKVKDRFNAYGIRWLSSQGKGIWYLHLKVDAIKILRKSDITDNDYAAVEANIRIFLIKHFGHASYFNSHRLTRIDYRFDAVVPNPKDRKLLFHLFEKYTKKYGFKEMVKWGKDENGNPIKYETSQYHKCKSVELFIYSKEDERKAKGEKIEPYDRNRVRYELRLKNEHLNGMTRDDKGTGRPKKLSAYFSNALSEQYLTKHVLPIVHKGNYYKISEAEKIIENSSFSKLKKKKLRAFLISISKGNIDTPLKKGMSKPTYRQYLRDLENIGVNPILIPKNRKDFPNQLKNPFIL</sequence>
<evidence type="ECO:0000313" key="3">
    <source>
        <dbReference type="Proteomes" id="UP001519294"/>
    </source>
</evidence>